<evidence type="ECO:0000313" key="8">
    <source>
        <dbReference type="Proteomes" id="UP000037035"/>
    </source>
</evidence>
<dbReference type="STRING" id="27349.A0A0L6VFT9"/>
<reference evidence="7 8" key="1">
    <citation type="submission" date="2015-08" db="EMBL/GenBank/DDBJ databases">
        <title>Next Generation Sequencing and Analysis of the Genome of Puccinia sorghi L Schw, the Causal Agent of Maize Common Rust.</title>
        <authorList>
            <person name="Rochi L."/>
            <person name="Burguener G."/>
            <person name="Darino M."/>
            <person name="Turjanski A."/>
            <person name="Kreff E."/>
            <person name="Dieguez M.J."/>
            <person name="Sacco F."/>
        </authorList>
    </citation>
    <scope>NUCLEOTIDE SEQUENCE [LARGE SCALE GENOMIC DNA]</scope>
    <source>
        <strain evidence="7 8">RO10H11247</strain>
    </source>
</reference>
<keyword evidence="5" id="KW-0539">Nucleus</keyword>
<feature type="compositionally biased region" description="Basic and acidic residues" evidence="6">
    <location>
        <begin position="258"/>
        <end position="270"/>
    </location>
</feature>
<feature type="compositionally biased region" description="Basic and acidic residues" evidence="6">
    <location>
        <begin position="10"/>
        <end position="22"/>
    </location>
</feature>
<feature type="region of interest" description="Disordered" evidence="6">
    <location>
        <begin position="1"/>
        <end position="83"/>
    </location>
</feature>
<dbReference type="Pfam" id="PF03343">
    <property type="entry name" value="SART-1"/>
    <property type="match status" value="1"/>
</dbReference>
<proteinExistence type="inferred from homology"/>
<dbReference type="InterPro" id="IPR045347">
    <property type="entry name" value="HIND"/>
</dbReference>
<organism evidence="7 8">
    <name type="scientific">Puccinia sorghi</name>
    <dbReference type="NCBI Taxonomy" id="27349"/>
    <lineage>
        <taxon>Eukaryota</taxon>
        <taxon>Fungi</taxon>
        <taxon>Dikarya</taxon>
        <taxon>Basidiomycota</taxon>
        <taxon>Pucciniomycotina</taxon>
        <taxon>Pucciniomycetes</taxon>
        <taxon>Pucciniales</taxon>
        <taxon>Pucciniaceae</taxon>
        <taxon>Puccinia</taxon>
    </lineage>
</organism>
<evidence type="ECO:0000256" key="4">
    <source>
        <dbReference type="ARBA" id="ARBA00023187"/>
    </source>
</evidence>
<evidence type="ECO:0000313" key="7">
    <source>
        <dbReference type="EMBL" id="KNZ59623.1"/>
    </source>
</evidence>
<dbReference type="GO" id="GO:0000481">
    <property type="term" value="P:maturation of 5S rRNA"/>
    <property type="evidence" value="ECO:0007669"/>
    <property type="project" value="TreeGrafter"/>
</dbReference>
<dbReference type="Pfam" id="PF19252">
    <property type="entry name" value="HIND"/>
    <property type="match status" value="1"/>
</dbReference>
<evidence type="ECO:0000256" key="1">
    <source>
        <dbReference type="ARBA" id="ARBA00004123"/>
    </source>
</evidence>
<feature type="region of interest" description="Disordered" evidence="6">
    <location>
        <begin position="312"/>
        <end position="441"/>
    </location>
</feature>
<dbReference type="VEuPathDB" id="FungiDB:VP01_1693g1"/>
<keyword evidence="4" id="KW-0508">mRNA splicing</keyword>
<dbReference type="OrthoDB" id="5583at2759"/>
<keyword evidence="8" id="KW-1185">Reference proteome</keyword>
<comment type="caution">
    <text evidence="7">The sequence shown here is derived from an EMBL/GenBank/DDBJ whole genome shotgun (WGS) entry which is preliminary data.</text>
</comment>
<feature type="region of interest" description="Disordered" evidence="6">
    <location>
        <begin position="462"/>
        <end position="540"/>
    </location>
</feature>
<feature type="region of interest" description="Disordered" evidence="6">
    <location>
        <begin position="258"/>
        <end position="286"/>
    </location>
</feature>
<evidence type="ECO:0008006" key="9">
    <source>
        <dbReference type="Google" id="ProtNLM"/>
    </source>
</evidence>
<dbReference type="Proteomes" id="UP000037035">
    <property type="component" value="Unassembled WGS sequence"/>
</dbReference>
<comment type="subcellular location">
    <subcellularLocation>
        <location evidence="1">Nucleus</location>
    </subcellularLocation>
</comment>
<feature type="compositionally biased region" description="Gly residues" evidence="6">
    <location>
        <begin position="737"/>
        <end position="749"/>
    </location>
</feature>
<feature type="compositionally biased region" description="Basic residues" evidence="6">
    <location>
        <begin position="325"/>
        <end position="338"/>
    </location>
</feature>
<dbReference type="PANTHER" id="PTHR14152">
    <property type="entry name" value="SQUAMOUS CELL CARCINOMA ANTIGEN RECOGNISED BY CYTOTOXIC T LYMPHOCYTES"/>
    <property type="match status" value="1"/>
</dbReference>
<feature type="compositionally biased region" description="Polar residues" evidence="6">
    <location>
        <begin position="781"/>
        <end position="792"/>
    </location>
</feature>
<dbReference type="GO" id="GO:0045292">
    <property type="term" value="P:mRNA cis splicing, via spliceosome"/>
    <property type="evidence" value="ECO:0007669"/>
    <property type="project" value="TreeGrafter"/>
</dbReference>
<dbReference type="AlphaFoldDB" id="A0A0L6VFT9"/>
<comment type="similarity">
    <text evidence="2">Belongs to the SNU66/SART1 family.</text>
</comment>
<feature type="region of interest" description="Disordered" evidence="6">
    <location>
        <begin position="593"/>
        <end position="617"/>
    </location>
</feature>
<gene>
    <name evidence="7" type="ORF">VP01_1693g1</name>
</gene>
<evidence type="ECO:0000256" key="6">
    <source>
        <dbReference type="SAM" id="MobiDB-lite"/>
    </source>
</evidence>
<evidence type="ECO:0000256" key="3">
    <source>
        <dbReference type="ARBA" id="ARBA00022664"/>
    </source>
</evidence>
<dbReference type="PANTHER" id="PTHR14152:SF5">
    <property type="entry name" value="U4_U6.U5 TRI-SNRNP-ASSOCIATED PROTEIN 1"/>
    <property type="match status" value="1"/>
</dbReference>
<feature type="region of interest" description="Disordered" evidence="6">
    <location>
        <begin position="837"/>
        <end position="873"/>
    </location>
</feature>
<sequence length="873" mass="96902">MARRTRKPNRGSEGDRKAEKNQNRKGMSQVKESLSIEETNKIRISIGLKPLPTGDANNSPQELDADQQAEQNYAKHREDQEDALQAKKVAERVIKAKENRERLAKLSGRGLGELAPDQEDVDDLKKWVKQHKKKSAKKNDLTLAAKKKEAELNADEVQYSSRDLEGLKVGHDLKDLQSTMMDEEKMVLTLKDSKILDGEDDELQNVELAEHTRTKEAVELKRQGRQAGEYTGYDDDEFLAPGQAQTVLAKYSDTIDGKQDKSFRLGKDTSLDQDQSAKLQIGDCANGSKITKKETAEILKKDLLSLDYSKTIGNDYLQEGDPGFKKKAKKTRSKKSKQRAPTSTVPEEEGEHKPQDGMDVDQPHNPGQLAEPDVIDDEELQVAMSRMRREAGKLRRKHQLAHQKTELLSTKSDPDYEMNELPSQTERAEEEEEPEDGRLVIDDASEFIRTISLQQERLAELRRKEEAARNKPKPVSIEPRLGAIAESEAGSSIDEEAEQREMERLMAGDSDKPVRENKKENGEVKESEEESTTYGTTGAEQYVSGGMASTLSLLKSQGLIKPLTPEEREKERLYQDKMAWLIEQRRRDALRELEKEKTKKMGDAKDQATREYENRMREAAAAKEAMEAYRHYKPDVEIKYNDEFGRELTRKEAWKALSHKFHGKGSGKAKTEKRIKKIEEEKKLAAMASGDTPTGTNEAFRKRQEKLGSATMILSVGNKGSAPHQEEFLSSLTKPSGSGGGKKGKGNGSGQNKDGIGANALQHRSHHKHTISSGPDLMNGLGSQLNSGVASSSMDGFLTPSGLMAPRKAGFKPIAANSSIPIKPPTSLPLAAAIDKASSIPPPKSKISIGLAPAAKRKADALPDDSPDHKRPA</sequence>
<feature type="region of interest" description="Disordered" evidence="6">
    <location>
        <begin position="715"/>
        <end position="792"/>
    </location>
</feature>
<accession>A0A0L6VFT9</accession>
<keyword evidence="3" id="KW-0507">mRNA processing</keyword>
<feature type="compositionally biased region" description="Basic and acidic residues" evidence="6">
    <location>
        <begin position="857"/>
        <end position="873"/>
    </location>
</feature>
<evidence type="ECO:0000256" key="5">
    <source>
        <dbReference type="ARBA" id="ARBA00023242"/>
    </source>
</evidence>
<feature type="region of interest" description="Disordered" evidence="6">
    <location>
        <begin position="684"/>
        <end position="703"/>
    </location>
</feature>
<dbReference type="InterPro" id="IPR005011">
    <property type="entry name" value="SNU66/SART1"/>
</dbReference>
<protein>
    <recommendedName>
        <fullName evidence="9">SART-1 protein</fullName>
    </recommendedName>
</protein>
<dbReference type="EMBL" id="LAVV01006496">
    <property type="protein sequence ID" value="KNZ59623.1"/>
    <property type="molecule type" value="Genomic_DNA"/>
</dbReference>
<name>A0A0L6VFT9_9BASI</name>
<dbReference type="GO" id="GO:0046540">
    <property type="term" value="C:U4/U6 x U5 tri-snRNP complex"/>
    <property type="evidence" value="ECO:0007669"/>
    <property type="project" value="InterPro"/>
</dbReference>
<evidence type="ECO:0000256" key="2">
    <source>
        <dbReference type="ARBA" id="ARBA00006076"/>
    </source>
</evidence>
<feature type="compositionally biased region" description="Basic and acidic residues" evidence="6">
    <location>
        <begin position="499"/>
        <end position="525"/>
    </location>
</feature>
<feature type="compositionally biased region" description="Basic and acidic residues" evidence="6">
    <location>
        <begin position="73"/>
        <end position="83"/>
    </location>
</feature>